<dbReference type="AlphaFoldDB" id="A0A674CSP0"/>
<evidence type="ECO:0000313" key="2">
    <source>
        <dbReference type="Proteomes" id="UP000472277"/>
    </source>
</evidence>
<keyword evidence="2" id="KW-1185">Reference proteome</keyword>
<dbReference type="Proteomes" id="UP000472277">
    <property type="component" value="Chromosome 24"/>
</dbReference>
<accession>A0A674CSP0</accession>
<evidence type="ECO:0000313" key="1">
    <source>
        <dbReference type="Ensembl" id="ENSSTUP00000086745.1"/>
    </source>
</evidence>
<protein>
    <submittedName>
        <fullName evidence="1">Uncharacterized protein</fullName>
    </submittedName>
</protein>
<reference evidence="1" key="2">
    <citation type="submission" date="2025-09" db="UniProtKB">
        <authorList>
            <consortium name="Ensembl"/>
        </authorList>
    </citation>
    <scope>IDENTIFICATION</scope>
</reference>
<reference evidence="1" key="1">
    <citation type="submission" date="2025-08" db="UniProtKB">
        <authorList>
            <consortium name="Ensembl"/>
        </authorList>
    </citation>
    <scope>IDENTIFICATION</scope>
</reference>
<dbReference type="InParanoid" id="A0A674CSP0"/>
<dbReference type="Ensembl" id="ENSSTUT00000092336.1">
    <property type="protein sequence ID" value="ENSSTUP00000086745.1"/>
    <property type="gene ID" value="ENSSTUG00000038204.1"/>
</dbReference>
<name>A0A674CSP0_SALTR</name>
<dbReference type="OMA" id="TCNVAPW"/>
<dbReference type="GeneTree" id="ENSGT01000000218985"/>
<organism evidence="1 2">
    <name type="scientific">Salmo trutta</name>
    <name type="common">Brown trout</name>
    <dbReference type="NCBI Taxonomy" id="8032"/>
    <lineage>
        <taxon>Eukaryota</taxon>
        <taxon>Metazoa</taxon>
        <taxon>Chordata</taxon>
        <taxon>Craniata</taxon>
        <taxon>Vertebrata</taxon>
        <taxon>Euteleostomi</taxon>
        <taxon>Actinopterygii</taxon>
        <taxon>Neopterygii</taxon>
        <taxon>Teleostei</taxon>
        <taxon>Protacanthopterygii</taxon>
        <taxon>Salmoniformes</taxon>
        <taxon>Salmonidae</taxon>
        <taxon>Salmoninae</taxon>
        <taxon>Salmo</taxon>
    </lineage>
</organism>
<proteinExistence type="predicted"/>
<sequence>MVIDGGSFGFGSLGVPSTLAHLPIVLFYFSPGELANLNNDISPWRMMDSLTRTPAPMVTPVPMETLGPNYRKTLGI</sequence>